<gene>
    <name evidence="1" type="ORF">A7X83_09970</name>
</gene>
<protein>
    <submittedName>
        <fullName evidence="1">Uncharacterized protein</fullName>
    </submittedName>
</protein>
<sequence length="155" mass="16923">MCWLGILAALLAVPLVAHDRSWLLDSVHDADAAAVHGSDLFLHFCLGLGAIVALLVLCLLFLRHLLRLLKSAARERPFTHANARRLQRMAWLMLSMELLSILIGAYAAWMGPDFTWMEVGGGMSITGLVAVLMLFVLARVFAVGAAMRDDLDGVI</sequence>
<dbReference type="EMBL" id="LXXM01000183">
    <property type="protein sequence ID" value="PZS90683.1"/>
    <property type="molecule type" value="Genomic_DNA"/>
</dbReference>
<evidence type="ECO:0000313" key="1">
    <source>
        <dbReference type="EMBL" id="PZS90683.1"/>
    </source>
</evidence>
<dbReference type="Proteomes" id="UP000249614">
    <property type="component" value="Unassembled WGS sequence"/>
</dbReference>
<name>A0A2W6HFX2_STEMA</name>
<proteinExistence type="predicted"/>
<reference evidence="1 2" key="1">
    <citation type="submission" date="2016-05" db="EMBL/GenBank/DDBJ databases">
        <authorList>
            <person name="Lavstsen T."/>
            <person name="Jespersen J.S."/>
        </authorList>
    </citation>
    <scope>NUCLEOTIDE SEQUENCE [LARGE SCALE GENOMIC DNA]</scope>
    <source>
        <strain evidence="1 2">SM-5815</strain>
    </source>
</reference>
<evidence type="ECO:0000313" key="2">
    <source>
        <dbReference type="Proteomes" id="UP000249614"/>
    </source>
</evidence>
<dbReference type="RefSeq" id="WP_111112829.1">
    <property type="nucleotide sequence ID" value="NZ_LXXL01000082.1"/>
</dbReference>
<comment type="caution">
    <text evidence="1">The sequence shown here is derived from an EMBL/GenBank/DDBJ whole genome shotgun (WGS) entry which is preliminary data.</text>
</comment>
<dbReference type="Pfam" id="PF11188">
    <property type="entry name" value="DUF2975"/>
    <property type="match status" value="1"/>
</dbReference>
<accession>A0A2W6HFX2</accession>
<dbReference type="AlphaFoldDB" id="A0A2W6HFX2"/>
<organism evidence="1 2">
    <name type="scientific">Stenotrophomonas maltophilia</name>
    <name type="common">Pseudomonas maltophilia</name>
    <name type="synonym">Xanthomonas maltophilia</name>
    <dbReference type="NCBI Taxonomy" id="40324"/>
    <lineage>
        <taxon>Bacteria</taxon>
        <taxon>Pseudomonadati</taxon>
        <taxon>Pseudomonadota</taxon>
        <taxon>Gammaproteobacteria</taxon>
        <taxon>Lysobacterales</taxon>
        <taxon>Lysobacteraceae</taxon>
        <taxon>Stenotrophomonas</taxon>
        <taxon>Stenotrophomonas maltophilia group</taxon>
    </lineage>
</organism>
<dbReference type="InterPro" id="IPR021354">
    <property type="entry name" value="DUF2975"/>
</dbReference>